<dbReference type="Proteomes" id="UP000040578">
    <property type="component" value="Unassembled WGS sequence"/>
</dbReference>
<sequence>MSVDRPQPLLTAEDCSPAVLERACGASPFILLADHAGQKIPGRLGDLDLPLGEIDRHIGWDIGSLPVAQRLSELLDATLIHQRYSRLVIDCNRTPGIASSIPEISEQTTIPGNQSVTPAQAEARRTEIFQPYHDLISQTLARRAAQGQPSVIISMHSFTPTFKGVSRPWQIGTLFNRNPKLALLLVELLRAEGDLQVGVNEPYAMTDATDYTLPFHAERRHLPYVGIEIRQDLITQTFGQQEWAGKLARILPRLWQQFSNRC</sequence>
<keyword evidence="3" id="KW-1185">Reference proteome</keyword>
<proteinExistence type="predicted"/>
<protein>
    <submittedName>
        <fullName evidence="2">N-formylglutamate amidohydrolase</fullName>
    </submittedName>
</protein>
<evidence type="ECO:0000313" key="2">
    <source>
        <dbReference type="EMBL" id="MDN0087413.1"/>
    </source>
</evidence>
<accession>A0AAW7JWL1</accession>
<evidence type="ECO:0000313" key="1">
    <source>
        <dbReference type="EMBL" id="CNE60634.1"/>
    </source>
</evidence>
<dbReference type="Proteomes" id="UP001167864">
    <property type="component" value="Unassembled WGS sequence"/>
</dbReference>
<name>A0AAW7JWL1_9GAMM</name>
<evidence type="ECO:0000313" key="3">
    <source>
        <dbReference type="Proteomes" id="UP000040578"/>
    </source>
</evidence>
<reference evidence="1 3" key="1">
    <citation type="submission" date="2015-03" db="EMBL/GenBank/DDBJ databases">
        <authorList>
            <consortium name="Pathogen Informatics"/>
            <person name="Murphy D."/>
        </authorList>
    </citation>
    <scope>NUCLEOTIDE SEQUENCE [LARGE SCALE GENOMIC DNA]</scope>
    <source>
        <strain evidence="1">Type strain: CIP110231</strain>
        <strain evidence="3">type strain: CIP110231</strain>
    </source>
</reference>
<dbReference type="SUPFAM" id="SSF53187">
    <property type="entry name" value="Zn-dependent exopeptidases"/>
    <property type="match status" value="1"/>
</dbReference>
<dbReference type="EMBL" id="CPYD01000006">
    <property type="protein sequence ID" value="CNE60634.1"/>
    <property type="molecule type" value="Genomic_DNA"/>
</dbReference>
<dbReference type="Pfam" id="PF05013">
    <property type="entry name" value="FGase"/>
    <property type="match status" value="1"/>
</dbReference>
<comment type="caution">
    <text evidence="2">The sequence shown here is derived from an EMBL/GenBank/DDBJ whole genome shotgun (WGS) entry which is preliminary data.</text>
</comment>
<reference evidence="2" key="2">
    <citation type="submission" date="2023-06" db="EMBL/GenBank/DDBJ databases">
        <authorList>
            <person name="Polev D.E."/>
            <person name="Saitova A.T."/>
            <person name="Bogumilchik E.A."/>
            <person name="Kokorina G.I."/>
            <person name="Voskresenskaia E.A."/>
        </authorList>
    </citation>
    <scope>NUCLEOTIDE SEQUENCE</scope>
    <source>
        <strain evidence="2">2145 StPb PI</strain>
    </source>
</reference>
<dbReference type="PIRSF" id="PIRSF029730">
    <property type="entry name" value="UCP029730"/>
    <property type="match status" value="1"/>
</dbReference>
<organism evidence="2 4">
    <name type="scientific">Yersinia nurmii</name>
    <dbReference type="NCBI Taxonomy" id="685706"/>
    <lineage>
        <taxon>Bacteria</taxon>
        <taxon>Pseudomonadati</taxon>
        <taxon>Pseudomonadota</taxon>
        <taxon>Gammaproteobacteria</taxon>
        <taxon>Enterobacterales</taxon>
        <taxon>Yersiniaceae</taxon>
        <taxon>Yersinia</taxon>
    </lineage>
</organism>
<dbReference type="Gene3D" id="3.40.630.40">
    <property type="entry name" value="Zn-dependent exopeptidases"/>
    <property type="match status" value="1"/>
</dbReference>
<dbReference type="EMBL" id="JAUEHU010000006">
    <property type="protein sequence ID" value="MDN0087413.1"/>
    <property type="molecule type" value="Genomic_DNA"/>
</dbReference>
<dbReference type="RefSeq" id="WP_049598364.1">
    <property type="nucleotide sequence ID" value="NZ_CPYD01000006.1"/>
</dbReference>
<evidence type="ECO:0000313" key="4">
    <source>
        <dbReference type="Proteomes" id="UP001167864"/>
    </source>
</evidence>
<gene>
    <name evidence="1" type="primary">hutG_2</name>
    <name evidence="1" type="ORF">ERS137967_02036</name>
    <name evidence="2" type="ORF">QVN42_08400</name>
</gene>
<dbReference type="InterPro" id="IPR007709">
    <property type="entry name" value="N-FG_amidohydro"/>
</dbReference>
<dbReference type="InterPro" id="IPR011227">
    <property type="entry name" value="UCP029730"/>
</dbReference>
<dbReference type="AlphaFoldDB" id="A0AAW7JWL1"/>